<dbReference type="PANTHER" id="PTHR11986">
    <property type="entry name" value="AMINOTRANSFERASE CLASS III"/>
    <property type="match status" value="1"/>
</dbReference>
<feature type="signal peptide" evidence="6">
    <location>
        <begin position="1"/>
        <end position="17"/>
    </location>
</feature>
<dbReference type="Proteomes" id="UP000013827">
    <property type="component" value="Unassembled WGS sequence"/>
</dbReference>
<dbReference type="eggNOG" id="KOG1401">
    <property type="taxonomic scope" value="Eukaryota"/>
</dbReference>
<keyword evidence="8" id="KW-1185">Reference proteome</keyword>
<reference evidence="8" key="1">
    <citation type="journal article" date="2013" name="Nature">
        <title>Pan genome of the phytoplankton Emiliania underpins its global distribution.</title>
        <authorList>
            <person name="Read B.A."/>
            <person name="Kegel J."/>
            <person name="Klute M.J."/>
            <person name="Kuo A."/>
            <person name="Lefebvre S.C."/>
            <person name="Maumus F."/>
            <person name="Mayer C."/>
            <person name="Miller J."/>
            <person name="Monier A."/>
            <person name="Salamov A."/>
            <person name="Young J."/>
            <person name="Aguilar M."/>
            <person name="Claverie J.M."/>
            <person name="Frickenhaus S."/>
            <person name="Gonzalez K."/>
            <person name="Herman E.K."/>
            <person name="Lin Y.C."/>
            <person name="Napier J."/>
            <person name="Ogata H."/>
            <person name="Sarno A.F."/>
            <person name="Shmutz J."/>
            <person name="Schroeder D."/>
            <person name="de Vargas C."/>
            <person name="Verret F."/>
            <person name="von Dassow P."/>
            <person name="Valentin K."/>
            <person name="Van de Peer Y."/>
            <person name="Wheeler G."/>
            <person name="Dacks J.B."/>
            <person name="Delwiche C.F."/>
            <person name="Dyhrman S.T."/>
            <person name="Glockner G."/>
            <person name="John U."/>
            <person name="Richards T."/>
            <person name="Worden A.Z."/>
            <person name="Zhang X."/>
            <person name="Grigoriev I.V."/>
            <person name="Allen A.E."/>
            <person name="Bidle K."/>
            <person name="Borodovsky M."/>
            <person name="Bowler C."/>
            <person name="Brownlee C."/>
            <person name="Cock J.M."/>
            <person name="Elias M."/>
            <person name="Gladyshev V.N."/>
            <person name="Groth M."/>
            <person name="Guda C."/>
            <person name="Hadaegh A."/>
            <person name="Iglesias-Rodriguez M.D."/>
            <person name="Jenkins J."/>
            <person name="Jones B.M."/>
            <person name="Lawson T."/>
            <person name="Leese F."/>
            <person name="Lindquist E."/>
            <person name="Lobanov A."/>
            <person name="Lomsadze A."/>
            <person name="Malik S.B."/>
            <person name="Marsh M.E."/>
            <person name="Mackinder L."/>
            <person name="Mock T."/>
            <person name="Mueller-Roeber B."/>
            <person name="Pagarete A."/>
            <person name="Parker M."/>
            <person name="Probert I."/>
            <person name="Quesneville H."/>
            <person name="Raines C."/>
            <person name="Rensing S.A."/>
            <person name="Riano-Pachon D.M."/>
            <person name="Richier S."/>
            <person name="Rokitta S."/>
            <person name="Shiraiwa Y."/>
            <person name="Soanes D.M."/>
            <person name="van der Giezen M."/>
            <person name="Wahlund T.M."/>
            <person name="Williams B."/>
            <person name="Wilson W."/>
            <person name="Wolfe G."/>
            <person name="Wurch L.L."/>
        </authorList>
    </citation>
    <scope>NUCLEOTIDE SEQUENCE</scope>
</reference>
<keyword evidence="6" id="KW-0732">Signal</keyword>
<evidence type="ECO:0008006" key="9">
    <source>
        <dbReference type="Google" id="ProtNLM"/>
    </source>
</evidence>
<dbReference type="GO" id="GO:0030170">
    <property type="term" value="F:pyridoxal phosphate binding"/>
    <property type="evidence" value="ECO:0007669"/>
    <property type="project" value="InterPro"/>
</dbReference>
<dbReference type="Gene3D" id="3.90.1150.10">
    <property type="entry name" value="Aspartate Aminotransferase, domain 1"/>
    <property type="match status" value="1"/>
</dbReference>
<comment type="cofactor">
    <cofactor evidence="1">
        <name>pyridoxal 5'-phosphate</name>
        <dbReference type="ChEBI" id="CHEBI:597326"/>
    </cofactor>
</comment>
<feature type="chain" id="PRO_5044249598" description="Acetylornithine aminotransferase" evidence="6">
    <location>
        <begin position="18"/>
        <end position="138"/>
    </location>
</feature>
<evidence type="ECO:0000313" key="7">
    <source>
        <dbReference type="EnsemblProtists" id="EOD07240"/>
    </source>
</evidence>
<dbReference type="GO" id="GO:0042802">
    <property type="term" value="F:identical protein binding"/>
    <property type="evidence" value="ECO:0007669"/>
    <property type="project" value="TreeGrafter"/>
</dbReference>
<dbReference type="RefSeq" id="XP_005759669.1">
    <property type="nucleotide sequence ID" value="XM_005759612.1"/>
</dbReference>
<dbReference type="InterPro" id="IPR005814">
    <property type="entry name" value="Aminotrans_3"/>
</dbReference>
<evidence type="ECO:0000256" key="1">
    <source>
        <dbReference type="ARBA" id="ARBA00001933"/>
    </source>
</evidence>
<dbReference type="Gene3D" id="3.40.640.10">
    <property type="entry name" value="Type I PLP-dependent aspartate aminotransferase-like (Major domain)"/>
    <property type="match status" value="1"/>
</dbReference>
<dbReference type="HOGENOM" id="CLU_1859026_0_0_1"/>
<proteinExistence type="inferred from homology"/>
<evidence type="ECO:0000313" key="8">
    <source>
        <dbReference type="Proteomes" id="UP000013827"/>
    </source>
</evidence>
<protein>
    <recommendedName>
        <fullName evidence="9">Acetylornithine aminotransferase</fullName>
    </recommendedName>
</protein>
<organism evidence="7 8">
    <name type="scientific">Emiliania huxleyi (strain CCMP1516)</name>
    <dbReference type="NCBI Taxonomy" id="280463"/>
    <lineage>
        <taxon>Eukaryota</taxon>
        <taxon>Haptista</taxon>
        <taxon>Haptophyta</taxon>
        <taxon>Prymnesiophyceae</taxon>
        <taxon>Isochrysidales</taxon>
        <taxon>Noelaerhabdaceae</taxon>
        <taxon>Emiliania</taxon>
    </lineage>
</organism>
<evidence type="ECO:0000256" key="2">
    <source>
        <dbReference type="ARBA" id="ARBA00008954"/>
    </source>
</evidence>
<dbReference type="InterPro" id="IPR015422">
    <property type="entry name" value="PyrdxlP-dep_Trfase_small"/>
</dbReference>
<sequence length="138" mass="14434">MLLVLATSASLHTAARARPPTCVATAPPVGTSYDTGAFDAAVMKTYNRYPLAVAGGEGCELVDLDGRRYLDFAAGISTCTLGHANPKLAAAVAAQMGRVNHVSNLYYIPEQGELAQRLVATCNLDKAREAANRAAQSP</sequence>
<dbReference type="InterPro" id="IPR050103">
    <property type="entry name" value="Class-III_PLP-dep_AT"/>
</dbReference>
<dbReference type="InterPro" id="IPR015421">
    <property type="entry name" value="PyrdxlP-dep_Trfase_major"/>
</dbReference>
<dbReference type="InterPro" id="IPR015424">
    <property type="entry name" value="PyrdxlP-dep_Trfase"/>
</dbReference>
<dbReference type="KEGG" id="ehx:EMIHUDRAFT_198605"/>
<evidence type="ECO:0000256" key="5">
    <source>
        <dbReference type="ARBA" id="ARBA00022898"/>
    </source>
</evidence>
<dbReference type="EnsemblProtists" id="EOD07240">
    <property type="protein sequence ID" value="EOD07240"/>
    <property type="gene ID" value="EMIHUDRAFT_198605"/>
</dbReference>
<name>A0A0D3I7K5_EMIH1</name>
<dbReference type="PANTHER" id="PTHR11986:SF79">
    <property type="entry name" value="ACETYLORNITHINE AMINOTRANSFERASE, MITOCHONDRIAL"/>
    <property type="match status" value="1"/>
</dbReference>
<reference evidence="7" key="2">
    <citation type="submission" date="2024-10" db="UniProtKB">
        <authorList>
            <consortium name="EnsemblProtists"/>
        </authorList>
    </citation>
    <scope>IDENTIFICATION</scope>
</reference>
<evidence type="ECO:0000256" key="4">
    <source>
        <dbReference type="ARBA" id="ARBA00022679"/>
    </source>
</evidence>
<dbReference type="STRING" id="2903.R1CXY5"/>
<evidence type="ECO:0000256" key="6">
    <source>
        <dbReference type="SAM" id="SignalP"/>
    </source>
</evidence>
<dbReference type="GO" id="GO:0008483">
    <property type="term" value="F:transaminase activity"/>
    <property type="evidence" value="ECO:0007669"/>
    <property type="project" value="UniProtKB-KW"/>
</dbReference>
<dbReference type="PaxDb" id="2903-EOD07240"/>
<keyword evidence="3" id="KW-0032">Aminotransferase</keyword>
<dbReference type="GeneID" id="17253315"/>
<dbReference type="AlphaFoldDB" id="A0A0D3I7K5"/>
<comment type="similarity">
    <text evidence="2">Belongs to the class-III pyridoxal-phosphate-dependent aminotransferase family.</text>
</comment>
<keyword evidence="4" id="KW-0808">Transferase</keyword>
<keyword evidence="5" id="KW-0663">Pyridoxal phosphate</keyword>
<accession>A0A0D3I7K5</accession>
<dbReference type="Pfam" id="PF00202">
    <property type="entry name" value="Aminotran_3"/>
    <property type="match status" value="1"/>
</dbReference>
<evidence type="ECO:0000256" key="3">
    <source>
        <dbReference type="ARBA" id="ARBA00022576"/>
    </source>
</evidence>
<dbReference type="SUPFAM" id="SSF53383">
    <property type="entry name" value="PLP-dependent transferases"/>
    <property type="match status" value="1"/>
</dbReference>